<evidence type="ECO:0000313" key="2">
    <source>
        <dbReference type="EMBL" id="RFS82440.1"/>
    </source>
</evidence>
<dbReference type="EMBL" id="QVNQ01000009">
    <property type="protein sequence ID" value="RFS82440.1"/>
    <property type="molecule type" value="Genomic_DNA"/>
</dbReference>
<dbReference type="Pfam" id="PF01408">
    <property type="entry name" value="GFO_IDH_MocA"/>
    <property type="match status" value="1"/>
</dbReference>
<dbReference type="GO" id="GO:0000166">
    <property type="term" value="F:nucleotide binding"/>
    <property type="evidence" value="ECO:0007669"/>
    <property type="project" value="InterPro"/>
</dbReference>
<dbReference type="AlphaFoldDB" id="A0A372GAQ3"/>
<proteinExistence type="predicted"/>
<dbReference type="InterPro" id="IPR036291">
    <property type="entry name" value="NAD(P)-bd_dom_sf"/>
</dbReference>
<dbReference type="Gene3D" id="3.30.360.10">
    <property type="entry name" value="Dihydrodipicolinate Reductase, domain 2"/>
    <property type="match status" value="1"/>
</dbReference>
<sequence>MRVVVVGNGTIGSRHATYLREAGHEVVTVDPAGGADHDRTSRVPDPARVDAWIVATPTAAHLPVLGEILRRRPDARVLLEKPACYPTEIADLARLVRRHPRSRTVVNDIYGHSGAVRRFAESVRLHGGADPIRKVTVEFTKNRELDVANGRFVDTQYGEAGYEYFHMLSLLRSILPADLYGTYLRTVPAQVTPEMRVKTSAENLPEIELYASSTGVIGHPELAGFAFSDPAAKRHITRSLIPYGENLRYRFADVELMSGKHITLVFEVHYGADAEYKNKHAVHIRDAVSWRHFLISGNHFKEALLLQLDLLGRAMEGTALLRLPEHRFLAGLGWATSTVLCHSL</sequence>
<keyword evidence="3" id="KW-1185">Reference proteome</keyword>
<dbReference type="InterPro" id="IPR000683">
    <property type="entry name" value="Gfo/Idh/MocA-like_OxRdtase_N"/>
</dbReference>
<dbReference type="Proteomes" id="UP000262882">
    <property type="component" value="Unassembled WGS sequence"/>
</dbReference>
<evidence type="ECO:0000313" key="3">
    <source>
        <dbReference type="Proteomes" id="UP000262882"/>
    </source>
</evidence>
<dbReference type="OrthoDB" id="505700at2"/>
<organism evidence="2 3">
    <name type="scientific">Actinomadura spongiicola</name>
    <dbReference type="NCBI Taxonomy" id="2303421"/>
    <lineage>
        <taxon>Bacteria</taxon>
        <taxon>Bacillati</taxon>
        <taxon>Actinomycetota</taxon>
        <taxon>Actinomycetes</taxon>
        <taxon>Streptosporangiales</taxon>
        <taxon>Thermomonosporaceae</taxon>
        <taxon>Actinomadura</taxon>
    </lineage>
</organism>
<feature type="domain" description="Gfo/Idh/MocA-like oxidoreductase N-terminal" evidence="1">
    <location>
        <begin position="1"/>
        <end position="99"/>
    </location>
</feature>
<accession>A0A372GAQ3</accession>
<protein>
    <recommendedName>
        <fullName evidence="1">Gfo/Idh/MocA-like oxidoreductase N-terminal domain-containing protein</fullName>
    </recommendedName>
</protein>
<dbReference type="RefSeq" id="WP_117402779.1">
    <property type="nucleotide sequence ID" value="NZ_QVNQ01000009.1"/>
</dbReference>
<name>A0A372GAQ3_9ACTN</name>
<gene>
    <name evidence="2" type="ORF">D0T12_26945</name>
</gene>
<evidence type="ECO:0000259" key="1">
    <source>
        <dbReference type="Pfam" id="PF01408"/>
    </source>
</evidence>
<dbReference type="Gene3D" id="3.40.50.720">
    <property type="entry name" value="NAD(P)-binding Rossmann-like Domain"/>
    <property type="match status" value="1"/>
</dbReference>
<reference evidence="2 3" key="1">
    <citation type="submission" date="2018-08" db="EMBL/GenBank/DDBJ databases">
        <title>Actinomadura spongicola sp. nov., isolated from marine sponge Leucetta chagosensis.</title>
        <authorList>
            <person name="Li L."/>
            <person name="Lin H.W."/>
        </authorList>
    </citation>
    <scope>NUCLEOTIDE SEQUENCE [LARGE SCALE GENOMIC DNA]</scope>
    <source>
        <strain evidence="2 3">LHW52907</strain>
    </source>
</reference>
<dbReference type="SUPFAM" id="SSF51735">
    <property type="entry name" value="NAD(P)-binding Rossmann-fold domains"/>
    <property type="match status" value="1"/>
</dbReference>
<comment type="caution">
    <text evidence="2">The sequence shown here is derived from an EMBL/GenBank/DDBJ whole genome shotgun (WGS) entry which is preliminary data.</text>
</comment>